<dbReference type="Pfam" id="PF07727">
    <property type="entry name" value="RVT_2"/>
    <property type="match status" value="1"/>
</dbReference>
<evidence type="ECO:0000313" key="3">
    <source>
        <dbReference type="EMBL" id="GEU58665.1"/>
    </source>
</evidence>
<reference evidence="3" key="1">
    <citation type="journal article" date="2019" name="Sci. Rep.">
        <title>Draft genome of Tanacetum cinerariifolium, the natural source of mosquito coil.</title>
        <authorList>
            <person name="Yamashiro T."/>
            <person name="Shiraishi A."/>
            <person name="Satake H."/>
            <person name="Nakayama K."/>
        </authorList>
    </citation>
    <scope>NUCLEOTIDE SEQUENCE</scope>
</reference>
<feature type="domain" description="Reverse transcriptase Ty1/copia-type" evidence="1">
    <location>
        <begin position="265"/>
        <end position="318"/>
    </location>
</feature>
<sequence>MPTNPSFKARVYPKLLRVLLLSSLYLFSTYLKPLKAKMVYVLLLVELSRMEKDSGCSKHMTRDRSRLRNFMKKLIGTVRFGNDHFGAIIAYVDYVIGDSVISRVYYVERLGHNLFSVGHDEVLLNLLVVQSLQDQIMVVASSFKPLELCTGPAPTFLMPRQISSELVPNLFPAALYVPLTNKELEILFQLMFDEYLESPHVERPVSPALAIPVLVNSAGGAVEFTLMDENLFAPLDNDLLINIFAPKPTSEASSSEDASSAESTYEEVYVSQPEGFVDPDHPTHVYRMKKALYGLKQAPRSWYNTLSQFLLDNKYSKGARSTSISTTEAKYIAISGCCAQILLMRLQLIDYGFAFNKIPLYCDNRSAIALCCNNVQHSRSNHIDIRHHFIREQVEKGMVEFFFATMDYQLTDIFTKALPRERFKFLLPRLENSFELLKLLQNSVDMLKILENTLKSMKILENKLESLKLQENQPVDGLHAQPEDSNELFQKLLKDLHIVNKKLAEYINSLSWDCPTFFSSDEEHSVQYKEYLENPSNEIVASNFNQEKEELPQDSDIRQLIREECCREVCRKQNQNMEDTMLELVEVCRQKEFYCMHNNVDDLIESALNSKLLSINLESQHLDKKKQEVKNIVEQPTKCGTFSPIHAIAPILPTKESEYSLSMGYENLSTTLETELDEVTESSAKNLLPIPSEYEVTFDDESECDVPVKDESSPVFITFSNPLFDDNNDFTSSDDESLPDEDVSIEELKFDYLEEFSGALMPTSIADEEQNFQSNTIIETLPTSPIPLEDNESQREEIDIFTGTDNLLPPGIESDDYDSEGDIHFLEELLVNGSIPLPENESFYFDHHDDPSFSRPPSKPSNVEFLFSLEPNSGKVIAAVMNNIDELIDDECFDLGEEINVFENVEDDDYSAFIFIIRIFLPYLIYPEVSPLLLSAESEDTIFDPGISV</sequence>
<feature type="domain" description="Retrovirus-related Pol polyprotein from transposon TNT 1-94-like beta-barrel" evidence="2">
    <location>
        <begin position="53"/>
        <end position="119"/>
    </location>
</feature>
<accession>A0A6L2LEM1</accession>
<dbReference type="Pfam" id="PF22936">
    <property type="entry name" value="Pol_BBD"/>
    <property type="match status" value="1"/>
</dbReference>
<evidence type="ECO:0000259" key="1">
    <source>
        <dbReference type="Pfam" id="PF07727"/>
    </source>
</evidence>
<dbReference type="PANTHER" id="PTHR11439">
    <property type="entry name" value="GAG-POL-RELATED RETROTRANSPOSON"/>
    <property type="match status" value="1"/>
</dbReference>
<proteinExistence type="predicted"/>
<dbReference type="AlphaFoldDB" id="A0A6L2LEM1"/>
<dbReference type="InterPro" id="IPR013103">
    <property type="entry name" value="RVT_2"/>
</dbReference>
<dbReference type="PANTHER" id="PTHR11439:SF483">
    <property type="entry name" value="PEPTIDE SYNTHASE GLIP-LIKE, PUTATIVE (AFU_ORTHOLOGUE AFUA_3G12920)-RELATED"/>
    <property type="match status" value="1"/>
</dbReference>
<dbReference type="InterPro" id="IPR054722">
    <property type="entry name" value="PolX-like_BBD"/>
</dbReference>
<dbReference type="EMBL" id="BKCJ010004041">
    <property type="protein sequence ID" value="GEU58665.1"/>
    <property type="molecule type" value="Genomic_DNA"/>
</dbReference>
<organism evidence="3">
    <name type="scientific">Tanacetum cinerariifolium</name>
    <name type="common">Dalmatian daisy</name>
    <name type="synonym">Chrysanthemum cinerariifolium</name>
    <dbReference type="NCBI Taxonomy" id="118510"/>
    <lineage>
        <taxon>Eukaryota</taxon>
        <taxon>Viridiplantae</taxon>
        <taxon>Streptophyta</taxon>
        <taxon>Embryophyta</taxon>
        <taxon>Tracheophyta</taxon>
        <taxon>Spermatophyta</taxon>
        <taxon>Magnoliopsida</taxon>
        <taxon>eudicotyledons</taxon>
        <taxon>Gunneridae</taxon>
        <taxon>Pentapetalae</taxon>
        <taxon>asterids</taxon>
        <taxon>campanulids</taxon>
        <taxon>Asterales</taxon>
        <taxon>Asteraceae</taxon>
        <taxon>Asteroideae</taxon>
        <taxon>Anthemideae</taxon>
        <taxon>Anthemidinae</taxon>
        <taxon>Tanacetum</taxon>
    </lineage>
</organism>
<dbReference type="CDD" id="cd09272">
    <property type="entry name" value="RNase_HI_RT_Ty1"/>
    <property type="match status" value="1"/>
</dbReference>
<name>A0A6L2LEM1_TANCI</name>
<protein>
    <submittedName>
        <fullName evidence="3">Uncharacterized protein</fullName>
    </submittedName>
</protein>
<gene>
    <name evidence="3" type="ORF">Tci_030643</name>
</gene>
<comment type="caution">
    <text evidence="3">The sequence shown here is derived from an EMBL/GenBank/DDBJ whole genome shotgun (WGS) entry which is preliminary data.</text>
</comment>
<evidence type="ECO:0000259" key="2">
    <source>
        <dbReference type="Pfam" id="PF22936"/>
    </source>
</evidence>